<dbReference type="InterPro" id="IPR000994">
    <property type="entry name" value="Pept_M24"/>
</dbReference>
<dbReference type="Gene3D" id="3.90.230.10">
    <property type="entry name" value="Creatinase/methionine aminopeptidase superfamily"/>
    <property type="match status" value="1"/>
</dbReference>
<proteinExistence type="inferred from homology"/>
<keyword evidence="6" id="KW-0378">Hydrolase</keyword>
<dbReference type="SUPFAM" id="SSF53092">
    <property type="entry name" value="Creatinase/prolidase N-terminal domain"/>
    <property type="match status" value="1"/>
</dbReference>
<dbReference type="InterPro" id="IPR052433">
    <property type="entry name" value="X-Pro_dipept-like"/>
</dbReference>
<reference evidence="9 10" key="1">
    <citation type="submission" date="2019-01" db="EMBL/GenBank/DDBJ databases">
        <title>Ktedonosporobacter rubrisoli SCAWS-G2.</title>
        <authorList>
            <person name="Huang Y."/>
            <person name="Yan B."/>
        </authorList>
    </citation>
    <scope>NUCLEOTIDE SEQUENCE [LARGE SCALE GENOMIC DNA]</scope>
    <source>
        <strain evidence="9 10">SCAWS-G2</strain>
    </source>
</reference>
<evidence type="ECO:0000256" key="3">
    <source>
        <dbReference type="ARBA" id="ARBA00008766"/>
    </source>
</evidence>
<dbReference type="Pfam" id="PF00557">
    <property type="entry name" value="Peptidase_M24"/>
    <property type="match status" value="1"/>
</dbReference>
<accession>A0A4P6JHU3</accession>
<protein>
    <recommendedName>
        <fullName evidence="4">Xaa-Pro aminopeptidase</fullName>
        <ecNumber evidence="4">3.4.11.9</ecNumber>
    </recommendedName>
</protein>
<evidence type="ECO:0000313" key="9">
    <source>
        <dbReference type="EMBL" id="QBD74597.1"/>
    </source>
</evidence>
<evidence type="ECO:0000256" key="6">
    <source>
        <dbReference type="ARBA" id="ARBA00022801"/>
    </source>
</evidence>
<dbReference type="SUPFAM" id="SSF55920">
    <property type="entry name" value="Creatinase/aminopeptidase"/>
    <property type="match status" value="1"/>
</dbReference>
<dbReference type="InterPro" id="IPR036005">
    <property type="entry name" value="Creatinase/aminopeptidase-like"/>
</dbReference>
<dbReference type="Pfam" id="PF05195">
    <property type="entry name" value="AMP_N"/>
    <property type="match status" value="1"/>
</dbReference>
<organism evidence="9 10">
    <name type="scientific">Ktedonosporobacter rubrisoli</name>
    <dbReference type="NCBI Taxonomy" id="2509675"/>
    <lineage>
        <taxon>Bacteria</taxon>
        <taxon>Bacillati</taxon>
        <taxon>Chloroflexota</taxon>
        <taxon>Ktedonobacteria</taxon>
        <taxon>Ktedonobacterales</taxon>
        <taxon>Ktedonosporobacteraceae</taxon>
        <taxon>Ktedonosporobacter</taxon>
    </lineage>
</organism>
<gene>
    <name evidence="9" type="ORF">EPA93_00740</name>
</gene>
<evidence type="ECO:0000256" key="4">
    <source>
        <dbReference type="ARBA" id="ARBA00012574"/>
    </source>
</evidence>
<dbReference type="InterPro" id="IPR007865">
    <property type="entry name" value="Aminopep_P_N"/>
</dbReference>
<evidence type="ECO:0000259" key="8">
    <source>
        <dbReference type="SMART" id="SM01011"/>
    </source>
</evidence>
<dbReference type="GO" id="GO:0005829">
    <property type="term" value="C:cytosol"/>
    <property type="evidence" value="ECO:0007669"/>
    <property type="project" value="TreeGrafter"/>
</dbReference>
<dbReference type="PANTHER" id="PTHR43226:SF4">
    <property type="entry name" value="XAA-PRO AMINOPEPTIDASE 3"/>
    <property type="match status" value="1"/>
</dbReference>
<dbReference type="Gene3D" id="3.40.350.10">
    <property type="entry name" value="Creatinase/prolidase N-terminal domain"/>
    <property type="match status" value="1"/>
</dbReference>
<keyword evidence="7" id="KW-0464">Manganese</keyword>
<comment type="catalytic activity">
    <reaction evidence="1">
        <text>Release of any N-terminal amino acid, including proline, that is linked to proline, even from a dipeptide or tripeptide.</text>
        <dbReference type="EC" id="3.4.11.9"/>
    </reaction>
</comment>
<comment type="similarity">
    <text evidence="3">Belongs to the peptidase M24B family.</text>
</comment>
<evidence type="ECO:0000256" key="1">
    <source>
        <dbReference type="ARBA" id="ARBA00001424"/>
    </source>
</evidence>
<dbReference type="InterPro" id="IPR029149">
    <property type="entry name" value="Creatin/AminoP/Spt16_N"/>
</dbReference>
<dbReference type="RefSeq" id="WP_129885196.1">
    <property type="nucleotide sequence ID" value="NZ_CP035758.1"/>
</dbReference>
<dbReference type="GO" id="GO:0030145">
    <property type="term" value="F:manganese ion binding"/>
    <property type="evidence" value="ECO:0007669"/>
    <property type="project" value="InterPro"/>
</dbReference>
<dbReference type="SMART" id="SM01011">
    <property type="entry name" value="AMP_N"/>
    <property type="match status" value="1"/>
</dbReference>
<name>A0A4P6JHU3_KTERU</name>
<evidence type="ECO:0000313" key="10">
    <source>
        <dbReference type="Proteomes" id="UP000290365"/>
    </source>
</evidence>
<dbReference type="GO" id="GO:0006508">
    <property type="term" value="P:proteolysis"/>
    <property type="evidence" value="ECO:0007669"/>
    <property type="project" value="TreeGrafter"/>
</dbReference>
<evidence type="ECO:0000256" key="7">
    <source>
        <dbReference type="ARBA" id="ARBA00023211"/>
    </source>
</evidence>
<dbReference type="AlphaFoldDB" id="A0A4P6JHU3"/>
<feature type="domain" description="Aminopeptidase P N-terminal" evidence="8">
    <location>
        <begin position="1"/>
        <end position="132"/>
    </location>
</feature>
<evidence type="ECO:0000256" key="2">
    <source>
        <dbReference type="ARBA" id="ARBA00001936"/>
    </source>
</evidence>
<dbReference type="PANTHER" id="PTHR43226">
    <property type="entry name" value="XAA-PRO AMINOPEPTIDASE 3"/>
    <property type="match status" value="1"/>
</dbReference>
<comment type="cofactor">
    <cofactor evidence="2">
        <name>Mn(2+)</name>
        <dbReference type="ChEBI" id="CHEBI:29035"/>
    </cofactor>
</comment>
<keyword evidence="10" id="KW-1185">Reference proteome</keyword>
<evidence type="ECO:0000256" key="5">
    <source>
        <dbReference type="ARBA" id="ARBA00022723"/>
    </source>
</evidence>
<dbReference type="CDD" id="cd01087">
    <property type="entry name" value="Prolidase"/>
    <property type="match status" value="1"/>
</dbReference>
<dbReference type="OrthoDB" id="9806388at2"/>
<dbReference type="EMBL" id="CP035758">
    <property type="protein sequence ID" value="QBD74597.1"/>
    <property type="molecule type" value="Genomic_DNA"/>
</dbReference>
<dbReference type="EC" id="3.4.11.9" evidence="4"/>
<dbReference type="KEGG" id="kbs:EPA93_00740"/>
<dbReference type="GO" id="GO:0070006">
    <property type="term" value="F:metalloaminopeptidase activity"/>
    <property type="evidence" value="ECO:0007669"/>
    <property type="project" value="InterPro"/>
</dbReference>
<dbReference type="Proteomes" id="UP000290365">
    <property type="component" value="Chromosome"/>
</dbReference>
<sequence>MFEARRKAFMERMGGKGIAIFLSCPEYQRSADSLEFTYRQDSNFYYLTGLDEPDSICVLAPEQPEHKFILFVRPRDPKQESWTGKRIGTEGAIKEYGADAAYSLKELDEKLQEYLKGCQTLYYSSGSSTHFDSELTRLLTTHRHVFQPRAIYDAMFPLSEMRVNKSPAELDVIRQAASISAEAYREVLKVLKPDMYEYEVQATLEYVFRKHGSARNGYASIVGSSGNATIMHYDKNDRRMAAGDLVLIDAACEYQHYSADITRTYPVNGSFSKVQRALYEVVLHALEHAIASVKPGITLNDLHNQTLQDLVSGMVELGILKGEVAKLIEDKAYMPFYGYFTCHWLGLDVHDKGPYKSRGLWDEDILLAPGMVFTIEPGLYIPAGTEGVDPIYWNIGIRIEDNVIVTAAGCENITADAPKSIADIEASMSR</sequence>
<keyword evidence="5" id="KW-0479">Metal-binding</keyword>